<accession>A0A066XEP3</accession>
<proteinExistence type="predicted"/>
<gene>
    <name evidence="1" type="ORF">CSUB01_01565</name>
</gene>
<dbReference type="AlphaFoldDB" id="A0A066XEP3"/>
<dbReference type="EMBL" id="JMSE01000969">
    <property type="protein sequence ID" value="KDN66114.1"/>
    <property type="molecule type" value="Genomic_DNA"/>
</dbReference>
<protein>
    <submittedName>
        <fullName evidence="1">Uncharacterized protein</fullName>
    </submittedName>
</protein>
<evidence type="ECO:0000313" key="1">
    <source>
        <dbReference type="EMBL" id="KDN66114.1"/>
    </source>
</evidence>
<comment type="caution">
    <text evidence="1">The sequence shown here is derived from an EMBL/GenBank/DDBJ whole genome shotgun (WGS) entry which is preliminary data.</text>
</comment>
<keyword evidence="2" id="KW-1185">Reference proteome</keyword>
<reference evidence="2" key="1">
    <citation type="journal article" date="2014" name="Genome Announc.">
        <title>Draft genome sequence of Colletotrichum sublineola, a destructive pathogen of cultivated sorghum.</title>
        <authorList>
            <person name="Baroncelli R."/>
            <person name="Sanz-Martin J.M."/>
            <person name="Rech G.E."/>
            <person name="Sukno S.A."/>
            <person name="Thon M.R."/>
        </authorList>
    </citation>
    <scope>NUCLEOTIDE SEQUENCE [LARGE SCALE GENOMIC DNA]</scope>
    <source>
        <strain evidence="2">TX430BB</strain>
    </source>
</reference>
<name>A0A066XEP3_COLSU</name>
<dbReference type="HOGENOM" id="CLU_1288833_0_0_1"/>
<evidence type="ECO:0000313" key="2">
    <source>
        <dbReference type="Proteomes" id="UP000027238"/>
    </source>
</evidence>
<dbReference type="Proteomes" id="UP000027238">
    <property type="component" value="Unassembled WGS sequence"/>
</dbReference>
<sequence>MAHRDHGRVGVGLTRFEHARGNDPTFAATGVVYTRDRGEVHSDARRQDLIQGRISRHFSNRAVAGHLSRFGGVSGEINTRFYSPDSMVAGIRAVVFLVVSTPDAEKLAFHAREAPEEVGERLQIHSSAIFRQRLMTHLIRYLQYNSYPETPIKIRENPPRSSRHQMQPGFNVPARHAERGDGSSPCCWVGMACIPLPLAVSIGVRSTPDRHTRR</sequence>
<organism evidence="1 2">
    <name type="scientific">Colletotrichum sublineola</name>
    <name type="common">Sorghum anthracnose fungus</name>
    <dbReference type="NCBI Taxonomy" id="1173701"/>
    <lineage>
        <taxon>Eukaryota</taxon>
        <taxon>Fungi</taxon>
        <taxon>Dikarya</taxon>
        <taxon>Ascomycota</taxon>
        <taxon>Pezizomycotina</taxon>
        <taxon>Sordariomycetes</taxon>
        <taxon>Hypocreomycetidae</taxon>
        <taxon>Glomerellales</taxon>
        <taxon>Glomerellaceae</taxon>
        <taxon>Colletotrichum</taxon>
        <taxon>Colletotrichum graminicola species complex</taxon>
    </lineage>
</organism>